<organism evidence="1">
    <name type="scientific">viral metagenome</name>
    <dbReference type="NCBI Taxonomy" id="1070528"/>
    <lineage>
        <taxon>unclassified sequences</taxon>
        <taxon>metagenomes</taxon>
        <taxon>organismal metagenomes</taxon>
    </lineage>
</organism>
<name>A0A6C0LRL4_9ZZZZ</name>
<dbReference type="EMBL" id="MN740558">
    <property type="protein sequence ID" value="QHU33516.1"/>
    <property type="molecule type" value="Genomic_DNA"/>
</dbReference>
<accession>A0A6C0LRL4</accession>
<sequence length="219" mass="25035">MPALPSSQFEKISRTTAVKLVRHSKWAKLYISEFNLLSVPWGRPDNRIARISFREHMTPGDTIEDMLNSIPILRAIGFTIVMLSELADCPFEMMLVDCHNPNKLPPTDKYVEIKIWKDEVKAIHEYVPDSIPLTAYDATVSVPNDCFNYIMDLLDMCDDDMFEINIEECTWAYVDVVSTIPKLMTLGLYIPVIDVHPDCTSIASFVVSTVPNWRTLYVI</sequence>
<evidence type="ECO:0000313" key="1">
    <source>
        <dbReference type="EMBL" id="QHU33516.1"/>
    </source>
</evidence>
<dbReference type="AlphaFoldDB" id="A0A6C0LRL4"/>
<reference evidence="1" key="1">
    <citation type="journal article" date="2020" name="Nature">
        <title>Giant virus diversity and host interactions through global metagenomics.</title>
        <authorList>
            <person name="Schulz F."/>
            <person name="Roux S."/>
            <person name="Paez-Espino D."/>
            <person name="Jungbluth S."/>
            <person name="Walsh D.A."/>
            <person name="Denef V.J."/>
            <person name="McMahon K.D."/>
            <person name="Konstantinidis K.T."/>
            <person name="Eloe-Fadrosh E.A."/>
            <person name="Kyrpides N.C."/>
            <person name="Woyke T."/>
        </authorList>
    </citation>
    <scope>NUCLEOTIDE SEQUENCE</scope>
    <source>
        <strain evidence="1">GVMAG-S-1016704-121</strain>
    </source>
</reference>
<protein>
    <submittedName>
        <fullName evidence="1">Uncharacterized protein</fullName>
    </submittedName>
</protein>
<proteinExistence type="predicted"/>